<evidence type="ECO:0000256" key="2">
    <source>
        <dbReference type="ARBA" id="ARBA00005695"/>
    </source>
</evidence>
<evidence type="ECO:0000313" key="6">
    <source>
        <dbReference type="EMBL" id="CVI64063.1"/>
    </source>
</evidence>
<dbReference type="InterPro" id="IPR023765">
    <property type="entry name" value="SBP_5_CS"/>
</dbReference>
<dbReference type="GO" id="GO:0015833">
    <property type="term" value="P:peptide transport"/>
    <property type="evidence" value="ECO:0007669"/>
    <property type="project" value="TreeGrafter"/>
</dbReference>
<dbReference type="EMBL" id="FCNP01000050">
    <property type="protein sequence ID" value="CVI64063.1"/>
    <property type="molecule type" value="Genomic_DNA"/>
</dbReference>
<dbReference type="GO" id="GO:1904680">
    <property type="term" value="F:peptide transmembrane transporter activity"/>
    <property type="evidence" value="ECO:0007669"/>
    <property type="project" value="TreeGrafter"/>
</dbReference>
<proteinExistence type="inferred from homology"/>
<reference evidence="6" key="1">
    <citation type="submission" date="2016-01" db="EMBL/GenBank/DDBJ databases">
        <authorList>
            <person name="Regsiter A."/>
            <person name="william w."/>
        </authorList>
    </citation>
    <scope>NUCLEOTIDE SEQUENCE</scope>
    <source>
        <strain evidence="6">NCPPB 1641</strain>
    </source>
</reference>
<dbReference type="PANTHER" id="PTHR30290:SF38">
    <property type="entry name" value="D,D-DIPEPTIDE-BINDING PERIPLASMIC PROTEIN DDPA-RELATED"/>
    <property type="match status" value="1"/>
</dbReference>
<dbReference type="InterPro" id="IPR006311">
    <property type="entry name" value="TAT_signal"/>
</dbReference>
<evidence type="ECO:0000256" key="4">
    <source>
        <dbReference type="SAM" id="SignalP"/>
    </source>
</evidence>
<feature type="signal peptide" evidence="4">
    <location>
        <begin position="1"/>
        <end position="37"/>
    </location>
</feature>
<dbReference type="Gene3D" id="3.10.105.10">
    <property type="entry name" value="Dipeptide-binding Protein, Domain 3"/>
    <property type="match status" value="1"/>
</dbReference>
<dbReference type="Gene3D" id="3.40.190.10">
    <property type="entry name" value="Periplasmic binding protein-like II"/>
    <property type="match status" value="1"/>
</dbReference>
<comment type="similarity">
    <text evidence="2">Belongs to the bacterial solute-binding protein 5 family.</text>
</comment>
<organism evidence="6 7">
    <name type="scientific">Agrobacterium deltaense NCPPB 1641</name>
    <dbReference type="NCBI Taxonomy" id="1183425"/>
    <lineage>
        <taxon>Bacteria</taxon>
        <taxon>Pseudomonadati</taxon>
        <taxon>Pseudomonadota</taxon>
        <taxon>Alphaproteobacteria</taxon>
        <taxon>Hyphomicrobiales</taxon>
        <taxon>Rhizobiaceae</taxon>
        <taxon>Rhizobium/Agrobacterium group</taxon>
        <taxon>Agrobacterium</taxon>
    </lineage>
</organism>
<dbReference type="PROSITE" id="PS51318">
    <property type="entry name" value="TAT"/>
    <property type="match status" value="1"/>
</dbReference>
<evidence type="ECO:0000256" key="3">
    <source>
        <dbReference type="ARBA" id="ARBA00022729"/>
    </source>
</evidence>
<feature type="domain" description="Solute-binding protein family 5" evidence="5">
    <location>
        <begin position="86"/>
        <end position="450"/>
    </location>
</feature>
<evidence type="ECO:0000313" key="7">
    <source>
        <dbReference type="Proteomes" id="UP000192140"/>
    </source>
</evidence>
<evidence type="ECO:0000259" key="5">
    <source>
        <dbReference type="Pfam" id="PF00496"/>
    </source>
</evidence>
<dbReference type="SUPFAM" id="SSF53850">
    <property type="entry name" value="Periplasmic binding protein-like II"/>
    <property type="match status" value="1"/>
</dbReference>
<protein>
    <submittedName>
        <fullName evidence="6">ABC transporter substrate-binding protein</fullName>
    </submittedName>
</protein>
<dbReference type="PROSITE" id="PS01040">
    <property type="entry name" value="SBP_BACTERIAL_5"/>
    <property type="match status" value="1"/>
</dbReference>
<dbReference type="PIRSF" id="PIRSF002741">
    <property type="entry name" value="MppA"/>
    <property type="match status" value="1"/>
</dbReference>
<keyword evidence="3 4" id="KW-0732">Signal</keyword>
<dbReference type="CDD" id="cd08502">
    <property type="entry name" value="PBP2_NikA_DppA_OppA_like_16"/>
    <property type="match status" value="1"/>
</dbReference>
<comment type="caution">
    <text evidence="6">The sequence shown here is derived from an EMBL/GenBank/DDBJ whole genome shotgun (WGS) entry which is preliminary data.</text>
</comment>
<accession>A0A1S7UAY9</accession>
<evidence type="ECO:0000256" key="1">
    <source>
        <dbReference type="ARBA" id="ARBA00004418"/>
    </source>
</evidence>
<dbReference type="InterPro" id="IPR000914">
    <property type="entry name" value="SBP_5_dom"/>
</dbReference>
<sequence>MREIKAKSFRIGRRGFLATAALAVSLGSSVLSAPAAAESTITSVRNAPLRALDPVISTAYILRDYGYMVYDTLLALDANSNIMPQMASWSVSNDGKIYTLTLRDGLKWHDGTAVTADDCIASIKRWSQADKLGQIMASLVTDMKAVDEKSFTITLSVPSKIVLMALSKPSGVPPFMFPKKVAETPVGTPITSTIGSGPFKFVAGEYKPGVQAVFVKNTDYVPRSEPASGLAGGKVVKVDKVRWVSMPDPMTAVNALLSGEIDSIEQTPHDLLPLLEGNPDFEINVFQKQATQNLVRLNFTQPPFDNPKIRKAAALALGQQELLDVQVGPGSPYGKTCGAVFGCGSIYESDYGAADIISPHPEEAKKLLAEAGYDGKPVTLLHTTDIATLNAMGPVLAQQLRNGGFKVDMVSMDWASVVARRASKAAPKDGGWNIFSTGNVLPDVGSPLGFIGVAAGGPAAWFGWPDVPEIEAARAKLARTDDLEEAKKIGKDIHKLVIDNTVMIPMGEIFYVESRSTKLKGEISAEAPVFWNVEKVK</sequence>
<comment type="subcellular location">
    <subcellularLocation>
        <location evidence="1">Periplasm</location>
    </subcellularLocation>
</comment>
<name>A0A1S7UAY9_9HYPH</name>
<keyword evidence="7" id="KW-1185">Reference proteome</keyword>
<dbReference type="GO" id="GO:0030288">
    <property type="term" value="C:outer membrane-bounded periplasmic space"/>
    <property type="evidence" value="ECO:0007669"/>
    <property type="project" value="UniProtKB-ARBA"/>
</dbReference>
<dbReference type="GO" id="GO:0043190">
    <property type="term" value="C:ATP-binding cassette (ABC) transporter complex"/>
    <property type="evidence" value="ECO:0007669"/>
    <property type="project" value="InterPro"/>
</dbReference>
<gene>
    <name evidence="6" type="ORF">AGR7A_pAt30111</name>
</gene>
<feature type="chain" id="PRO_5013272569" evidence="4">
    <location>
        <begin position="38"/>
        <end position="537"/>
    </location>
</feature>
<dbReference type="Gene3D" id="3.90.76.10">
    <property type="entry name" value="Dipeptide-binding Protein, Domain 1"/>
    <property type="match status" value="1"/>
</dbReference>
<dbReference type="Proteomes" id="UP000192140">
    <property type="component" value="Unassembled WGS sequence"/>
</dbReference>
<dbReference type="PANTHER" id="PTHR30290">
    <property type="entry name" value="PERIPLASMIC BINDING COMPONENT OF ABC TRANSPORTER"/>
    <property type="match status" value="1"/>
</dbReference>
<dbReference type="InterPro" id="IPR039424">
    <property type="entry name" value="SBP_5"/>
</dbReference>
<dbReference type="InterPro" id="IPR030678">
    <property type="entry name" value="Peptide/Ni-bd"/>
</dbReference>
<dbReference type="RefSeq" id="WP_080855344.1">
    <property type="nucleotide sequence ID" value="NZ_LT009777.1"/>
</dbReference>
<dbReference type="Pfam" id="PF00496">
    <property type="entry name" value="SBP_bac_5"/>
    <property type="match status" value="1"/>
</dbReference>
<dbReference type="AlphaFoldDB" id="A0A1S7UAY9"/>